<accession>A0A371XBD9</accession>
<feature type="domain" description="NAD-dependent epimerase/dehydratase" evidence="2">
    <location>
        <begin position="31"/>
        <end position="244"/>
    </location>
</feature>
<evidence type="ECO:0000259" key="2">
    <source>
        <dbReference type="Pfam" id="PF01370"/>
    </source>
</evidence>
<organism evidence="3 4">
    <name type="scientific">Fulvimarina endophytica</name>
    <dbReference type="NCBI Taxonomy" id="2293836"/>
    <lineage>
        <taxon>Bacteria</taxon>
        <taxon>Pseudomonadati</taxon>
        <taxon>Pseudomonadota</taxon>
        <taxon>Alphaproteobacteria</taxon>
        <taxon>Hyphomicrobiales</taxon>
        <taxon>Aurantimonadaceae</taxon>
        <taxon>Fulvimarina</taxon>
    </lineage>
</organism>
<dbReference type="Proteomes" id="UP000264310">
    <property type="component" value="Unassembled WGS sequence"/>
</dbReference>
<dbReference type="PANTHER" id="PTHR43245:SF58">
    <property type="entry name" value="BLL5923 PROTEIN"/>
    <property type="match status" value="1"/>
</dbReference>
<dbReference type="Pfam" id="PF01370">
    <property type="entry name" value="Epimerase"/>
    <property type="match status" value="1"/>
</dbReference>
<gene>
    <name evidence="3" type="ORF">DYI37_03425</name>
</gene>
<dbReference type="Gene3D" id="3.40.50.720">
    <property type="entry name" value="NAD(P)-binding Rossmann-like Domain"/>
    <property type="match status" value="1"/>
</dbReference>
<dbReference type="PANTHER" id="PTHR43245">
    <property type="entry name" value="BIFUNCTIONAL POLYMYXIN RESISTANCE PROTEIN ARNA"/>
    <property type="match status" value="1"/>
</dbReference>
<name>A0A371XBD9_9HYPH</name>
<sequence length="338" mass="35721">MESIAAVRGCPSSIGRGERRDAGKEATALRIIVSGASGFVGRHLVPELAAHGHDVVPLVRSVMDGGTFIRAPSDLSALEPTAFLSGEPFDAVIHLAALNPNRSDRTSSDEAALMAANRDGTAAVMRAAAQARIPRVVVLGTANAHAPQDWPISEASPIAPVSAYARSKAEGERMAIEIARETGVTLTILRPAPVYGAGGRGMVALLKRLADSPLPVPLPKELGQRSFVSITSLVAAILAVLDRRAGLIETFLVADAQPVSPSDIVAGLRRGRGRAPMLVPVPDALTNALLKAFGKRSHFETLRKPFVLDWSRLASHTTWQPEADTIAAMQREASRSAR</sequence>
<keyword evidence="4" id="KW-1185">Reference proteome</keyword>
<dbReference type="EMBL" id="QURL01000001">
    <property type="protein sequence ID" value="RFC66501.1"/>
    <property type="molecule type" value="Genomic_DNA"/>
</dbReference>
<proteinExistence type="predicted"/>
<evidence type="ECO:0000313" key="3">
    <source>
        <dbReference type="EMBL" id="RFC66501.1"/>
    </source>
</evidence>
<dbReference type="InterPro" id="IPR001509">
    <property type="entry name" value="Epimerase_deHydtase"/>
</dbReference>
<dbReference type="InterPro" id="IPR036291">
    <property type="entry name" value="NAD(P)-bd_dom_sf"/>
</dbReference>
<reference evidence="3 4" key="1">
    <citation type="submission" date="2018-08" db="EMBL/GenBank/DDBJ databases">
        <title>Fulvimarina sp. 85, whole genome shotgun sequence.</title>
        <authorList>
            <person name="Tuo L."/>
        </authorList>
    </citation>
    <scope>NUCLEOTIDE SEQUENCE [LARGE SCALE GENOMIC DNA]</scope>
    <source>
        <strain evidence="3 4">85</strain>
    </source>
</reference>
<protein>
    <submittedName>
        <fullName evidence="3">NAD-dependent epimerase/dehydratase family protein</fullName>
    </submittedName>
</protein>
<dbReference type="SUPFAM" id="SSF51735">
    <property type="entry name" value="NAD(P)-binding Rossmann-fold domains"/>
    <property type="match status" value="1"/>
</dbReference>
<dbReference type="InterPro" id="IPR050177">
    <property type="entry name" value="Lipid_A_modif_metabolic_enz"/>
</dbReference>
<evidence type="ECO:0000256" key="1">
    <source>
        <dbReference type="SAM" id="MobiDB-lite"/>
    </source>
</evidence>
<dbReference type="AlphaFoldDB" id="A0A371XBD9"/>
<comment type="caution">
    <text evidence="3">The sequence shown here is derived from an EMBL/GenBank/DDBJ whole genome shotgun (WGS) entry which is preliminary data.</text>
</comment>
<evidence type="ECO:0000313" key="4">
    <source>
        <dbReference type="Proteomes" id="UP000264310"/>
    </source>
</evidence>
<feature type="region of interest" description="Disordered" evidence="1">
    <location>
        <begin position="1"/>
        <end position="21"/>
    </location>
</feature>